<dbReference type="OrthoDB" id="46289at2"/>
<proteinExistence type="predicted"/>
<gene>
    <name evidence="1" type="ORF">A4H02_04180</name>
</gene>
<keyword evidence="2" id="KW-1185">Reference proteome</keyword>
<protein>
    <recommendedName>
        <fullName evidence="3">DUF4895 domain-containing protein</fullName>
    </recommendedName>
</protein>
<evidence type="ECO:0008006" key="3">
    <source>
        <dbReference type="Google" id="ProtNLM"/>
    </source>
</evidence>
<dbReference type="Proteomes" id="UP000094570">
    <property type="component" value="Unassembled WGS sequence"/>
</dbReference>
<accession>A0A1E3G4G8</accession>
<comment type="caution">
    <text evidence="1">The sequence shown here is derived from an EMBL/GenBank/DDBJ whole genome shotgun (WGS) entry which is preliminary data.</text>
</comment>
<dbReference type="Pfam" id="PF16236">
    <property type="entry name" value="DUF4895"/>
    <property type="match status" value="1"/>
</dbReference>
<dbReference type="InterPro" id="IPR032606">
    <property type="entry name" value="DUF4895"/>
</dbReference>
<dbReference type="EMBL" id="LWAF01000004">
    <property type="protein sequence ID" value="ODN30733.1"/>
    <property type="molecule type" value="Genomic_DNA"/>
</dbReference>
<organism evidence="1 2">
    <name type="scientific">Fervidobacterium thailandense</name>
    <dbReference type="NCBI Taxonomy" id="1008305"/>
    <lineage>
        <taxon>Bacteria</taxon>
        <taxon>Thermotogati</taxon>
        <taxon>Thermotogota</taxon>
        <taxon>Thermotogae</taxon>
        <taxon>Thermotogales</taxon>
        <taxon>Fervidobacteriaceae</taxon>
        <taxon>Fervidobacterium</taxon>
    </lineage>
</organism>
<evidence type="ECO:0000313" key="1">
    <source>
        <dbReference type="EMBL" id="ODN30733.1"/>
    </source>
</evidence>
<dbReference type="STRING" id="1008305.A4H02_04180"/>
<name>A0A1E3G4G8_9BACT</name>
<sequence>MYIGPSKYRILESIDFDNSELLEFLESKKERLDVYHRHVAVVTCSPNPNQEHKTAPFFLNFLTTPLGDKVVGLSISNPLQRSPVIYKLQELKNHEIYSNTFEQLFKGNTCNVQCGILKLPLKTRFVALAGSSGFLEKEIFSEKVLGHEAFSFAQKVDDNIIERIERYKFGNFGKCITVITDDGIYFFVVDKTVRDEHRALFSEIVSLLRKKHNLDAAKYYPIQERIIGSFVLDFNTIFSEEPFLKVSQLMEEYERIKMFITQYL</sequence>
<dbReference type="AlphaFoldDB" id="A0A1E3G4G8"/>
<reference evidence="2" key="1">
    <citation type="submission" date="2016-04" db="EMBL/GenBank/DDBJ databases">
        <title>The genome sequence project of a novel Fervidobacterium isolate from a hot spring in Thailand.</title>
        <authorList>
            <person name="Gonzalez J.M."/>
            <person name="Cuecas A."/>
            <person name="Kanoksilapatham W."/>
        </authorList>
    </citation>
    <scope>NUCLEOTIDE SEQUENCE [LARGE SCALE GENOMIC DNA]</scope>
    <source>
        <strain evidence="2">FC2004</strain>
    </source>
</reference>
<evidence type="ECO:0000313" key="2">
    <source>
        <dbReference type="Proteomes" id="UP000094570"/>
    </source>
</evidence>